<comment type="caution">
    <text evidence="3">The sequence shown here is derived from an EMBL/GenBank/DDBJ whole genome shotgun (WGS) entry which is preliminary data.</text>
</comment>
<dbReference type="AlphaFoldDB" id="A0A3S2X924"/>
<keyword evidence="1" id="KW-0472">Membrane</keyword>
<dbReference type="GO" id="GO:0080120">
    <property type="term" value="P:CAAX-box protein maturation"/>
    <property type="evidence" value="ECO:0007669"/>
    <property type="project" value="UniProtKB-ARBA"/>
</dbReference>
<organism evidence="3 4">
    <name type="scientific">Niallia taxi</name>
    <dbReference type="NCBI Taxonomy" id="2499688"/>
    <lineage>
        <taxon>Bacteria</taxon>
        <taxon>Bacillati</taxon>
        <taxon>Bacillota</taxon>
        <taxon>Bacilli</taxon>
        <taxon>Bacillales</taxon>
        <taxon>Bacillaceae</taxon>
        <taxon>Niallia</taxon>
    </lineage>
</organism>
<dbReference type="Proteomes" id="UP000288024">
    <property type="component" value="Unassembled WGS sequence"/>
</dbReference>
<evidence type="ECO:0000259" key="2">
    <source>
        <dbReference type="Pfam" id="PF02517"/>
    </source>
</evidence>
<reference evidence="3 4" key="1">
    <citation type="submission" date="2019-01" db="EMBL/GenBank/DDBJ databases">
        <title>Bacillus sp. M5HDSG1-1, whole genome shotgun sequence.</title>
        <authorList>
            <person name="Tuo L."/>
        </authorList>
    </citation>
    <scope>NUCLEOTIDE SEQUENCE [LARGE SCALE GENOMIC DNA]</scope>
    <source>
        <strain evidence="3 4">M5HDSG1-1</strain>
    </source>
</reference>
<keyword evidence="1" id="KW-0812">Transmembrane</keyword>
<feature type="transmembrane region" description="Helical" evidence="1">
    <location>
        <begin position="274"/>
        <end position="291"/>
    </location>
</feature>
<evidence type="ECO:0000256" key="1">
    <source>
        <dbReference type="SAM" id="Phobius"/>
    </source>
</evidence>
<accession>A0A3S2X924</accession>
<feature type="transmembrane region" description="Helical" evidence="1">
    <location>
        <begin position="236"/>
        <end position="254"/>
    </location>
</feature>
<dbReference type="GO" id="GO:0008237">
    <property type="term" value="F:metallopeptidase activity"/>
    <property type="evidence" value="ECO:0007669"/>
    <property type="project" value="UniProtKB-KW"/>
</dbReference>
<dbReference type="PANTHER" id="PTHR39430">
    <property type="entry name" value="MEMBRANE-ASSOCIATED PROTEASE-RELATED"/>
    <property type="match status" value="1"/>
</dbReference>
<feature type="transmembrane region" description="Helical" evidence="1">
    <location>
        <begin position="198"/>
        <end position="215"/>
    </location>
</feature>
<dbReference type="Pfam" id="PF02517">
    <property type="entry name" value="Rce1-like"/>
    <property type="match status" value="1"/>
</dbReference>
<keyword evidence="4" id="KW-1185">Reference proteome</keyword>
<sequence>MFKNSKGQVRTGWLIFVTLIVTFIIQAIFMLPVEMYALFTMSSDSTGVFKMDRSDIMSGRPWLDVFSYACGYVAALISLLLLWKFLNKKKIQDLGFGLFLKNIIFGLLLGAVSIAIIFFILLLTDNIELINSLSNPNFTTYSVTYLIFFILVGLFEELVFRGYIMSTLADRGRRKVTIYIVSALIFGIAHLANQNVTPLGIFNIFLVGILFAYMYDKTQSLWTPIGYHITWNYFQGNVFGFPVSGTTPYGVYTIDVSGGNDIVTGGPFGLEGGLLATLLISFGFICTHLFSGKKNKASIRV</sequence>
<dbReference type="GO" id="GO:0004175">
    <property type="term" value="F:endopeptidase activity"/>
    <property type="evidence" value="ECO:0007669"/>
    <property type="project" value="UniProtKB-ARBA"/>
</dbReference>
<dbReference type="InterPro" id="IPR003675">
    <property type="entry name" value="Rce1/LyrA-like_dom"/>
</dbReference>
<name>A0A3S2X924_9BACI</name>
<dbReference type="GO" id="GO:0006508">
    <property type="term" value="P:proteolysis"/>
    <property type="evidence" value="ECO:0007669"/>
    <property type="project" value="UniProtKB-KW"/>
</dbReference>
<dbReference type="EMBL" id="RZTZ01000004">
    <property type="protein sequence ID" value="RVT62824.1"/>
    <property type="molecule type" value="Genomic_DNA"/>
</dbReference>
<proteinExistence type="predicted"/>
<feature type="transmembrane region" description="Helical" evidence="1">
    <location>
        <begin position="176"/>
        <end position="192"/>
    </location>
</feature>
<evidence type="ECO:0000313" key="3">
    <source>
        <dbReference type="EMBL" id="RVT62824.1"/>
    </source>
</evidence>
<dbReference type="PANTHER" id="PTHR39430:SF1">
    <property type="entry name" value="PROTEASE"/>
    <property type="match status" value="1"/>
</dbReference>
<feature type="transmembrane region" description="Helical" evidence="1">
    <location>
        <begin position="98"/>
        <end position="123"/>
    </location>
</feature>
<feature type="transmembrane region" description="Helical" evidence="1">
    <location>
        <begin position="12"/>
        <end position="33"/>
    </location>
</feature>
<keyword evidence="3" id="KW-0645">Protease</keyword>
<evidence type="ECO:0000313" key="4">
    <source>
        <dbReference type="Proteomes" id="UP000288024"/>
    </source>
</evidence>
<feature type="domain" description="CAAX prenyl protease 2/Lysostaphin resistance protein A-like" evidence="2">
    <location>
        <begin position="143"/>
        <end position="234"/>
    </location>
</feature>
<gene>
    <name evidence="3" type="ORF">EM808_12770</name>
</gene>
<keyword evidence="3" id="KW-0378">Hydrolase</keyword>
<keyword evidence="3" id="KW-0482">Metalloprotease</keyword>
<protein>
    <submittedName>
        <fullName evidence="3">CPBP family intramembrane metalloprotease</fullName>
    </submittedName>
</protein>
<feature type="transmembrane region" description="Helical" evidence="1">
    <location>
        <begin position="143"/>
        <end position="164"/>
    </location>
</feature>
<keyword evidence="1" id="KW-1133">Transmembrane helix</keyword>
<feature type="transmembrane region" description="Helical" evidence="1">
    <location>
        <begin position="65"/>
        <end position="86"/>
    </location>
</feature>